<name>A0A1A8BW10_NOTKA</name>
<evidence type="ECO:0000313" key="2">
    <source>
        <dbReference type="EMBL" id="SBP71419.1"/>
    </source>
</evidence>
<sequence length="100" mass="11880">QMCWAGNEPKERATRRRTIKTVPCFIPRPLPAFISLRRRGAERSTTSSSPPRSRERTATCRRRRAVMISKDLFMKDKLVFRRSSRVKRFKAVETTGRRWR</sequence>
<reference evidence="2" key="2">
    <citation type="submission" date="2016-06" db="EMBL/GenBank/DDBJ databases">
        <title>The genome of a short-lived fish provides insights into sex chromosome evolution and the genetic control of aging.</title>
        <authorList>
            <person name="Reichwald K."/>
            <person name="Felder M."/>
            <person name="Petzold A."/>
            <person name="Koch P."/>
            <person name="Groth M."/>
            <person name="Platzer M."/>
        </authorList>
    </citation>
    <scope>NUCLEOTIDE SEQUENCE</scope>
    <source>
        <tissue evidence="2">Brain</tissue>
    </source>
</reference>
<organism evidence="2">
    <name type="scientific">Nothobranchius kadleci</name>
    <name type="common">African annual killifish</name>
    <dbReference type="NCBI Taxonomy" id="1051664"/>
    <lineage>
        <taxon>Eukaryota</taxon>
        <taxon>Metazoa</taxon>
        <taxon>Chordata</taxon>
        <taxon>Craniata</taxon>
        <taxon>Vertebrata</taxon>
        <taxon>Euteleostomi</taxon>
        <taxon>Actinopterygii</taxon>
        <taxon>Neopterygii</taxon>
        <taxon>Teleostei</taxon>
        <taxon>Neoteleostei</taxon>
        <taxon>Acanthomorphata</taxon>
        <taxon>Ovalentaria</taxon>
        <taxon>Atherinomorphae</taxon>
        <taxon>Cyprinodontiformes</taxon>
        <taxon>Nothobranchiidae</taxon>
        <taxon>Nothobranchius</taxon>
    </lineage>
</organism>
<accession>A0A1A8BW10</accession>
<feature type="region of interest" description="Disordered" evidence="1">
    <location>
        <begin position="36"/>
        <end position="59"/>
    </location>
</feature>
<evidence type="ECO:0000256" key="1">
    <source>
        <dbReference type="SAM" id="MobiDB-lite"/>
    </source>
</evidence>
<dbReference type="EMBL" id="HADZ01007478">
    <property type="protein sequence ID" value="SBP71419.1"/>
    <property type="molecule type" value="Transcribed_RNA"/>
</dbReference>
<dbReference type="AlphaFoldDB" id="A0A1A8BW10"/>
<reference evidence="2" key="1">
    <citation type="submission" date="2016-05" db="EMBL/GenBank/DDBJ databases">
        <authorList>
            <person name="Lavstsen T."/>
            <person name="Jespersen J.S."/>
        </authorList>
    </citation>
    <scope>NUCLEOTIDE SEQUENCE</scope>
    <source>
        <tissue evidence="2">Brain</tissue>
    </source>
</reference>
<protein>
    <submittedName>
        <fullName evidence="2">Uncharacterized protein</fullName>
    </submittedName>
</protein>
<proteinExistence type="predicted"/>
<feature type="non-terminal residue" evidence="2">
    <location>
        <position position="1"/>
    </location>
</feature>
<gene>
    <name evidence="2" type="primary">Nfu_g_1_001223</name>
</gene>